<dbReference type="OrthoDB" id="6575456at2759"/>
<dbReference type="Proteomes" id="UP001152798">
    <property type="component" value="Chromosome 3"/>
</dbReference>
<keyword evidence="4" id="KW-0732">Signal</keyword>
<keyword evidence="7" id="KW-1185">Reference proteome</keyword>
<dbReference type="InterPro" id="IPR029058">
    <property type="entry name" value="AB_hydrolase_fold"/>
</dbReference>
<feature type="chain" id="PRO_5040371408" description="palmitoyl-protein hydrolase" evidence="4">
    <location>
        <begin position="17"/>
        <end position="249"/>
    </location>
</feature>
<gene>
    <name evidence="6" type="ORF">NEZAVI_LOCUS6448</name>
</gene>
<organism evidence="6 7">
    <name type="scientific">Nezara viridula</name>
    <name type="common">Southern green stink bug</name>
    <name type="synonym">Cimex viridulus</name>
    <dbReference type="NCBI Taxonomy" id="85310"/>
    <lineage>
        <taxon>Eukaryota</taxon>
        <taxon>Metazoa</taxon>
        <taxon>Ecdysozoa</taxon>
        <taxon>Arthropoda</taxon>
        <taxon>Hexapoda</taxon>
        <taxon>Insecta</taxon>
        <taxon>Pterygota</taxon>
        <taxon>Neoptera</taxon>
        <taxon>Paraneoptera</taxon>
        <taxon>Hemiptera</taxon>
        <taxon>Heteroptera</taxon>
        <taxon>Panheteroptera</taxon>
        <taxon>Pentatomomorpha</taxon>
        <taxon>Pentatomoidea</taxon>
        <taxon>Pentatomidae</taxon>
        <taxon>Pentatominae</taxon>
        <taxon>Nezara</taxon>
    </lineage>
</organism>
<dbReference type="SUPFAM" id="SSF53474">
    <property type="entry name" value="alpha/beta-Hydrolases"/>
    <property type="match status" value="1"/>
</dbReference>
<dbReference type="AlphaFoldDB" id="A0A9P0H6K6"/>
<reference evidence="6" key="1">
    <citation type="submission" date="2022-01" db="EMBL/GenBank/DDBJ databases">
        <authorList>
            <person name="King R."/>
        </authorList>
    </citation>
    <scope>NUCLEOTIDE SEQUENCE</scope>
</reference>
<name>A0A9P0H6K6_NEZVI</name>
<dbReference type="EC" id="3.1.2.22" evidence="2"/>
<comment type="similarity">
    <text evidence="1">Belongs to the AB hydrolase superfamily. AB hydrolase 2 family.</text>
</comment>
<evidence type="ECO:0000259" key="5">
    <source>
        <dbReference type="Pfam" id="PF02230"/>
    </source>
</evidence>
<dbReference type="GO" id="GO:0052689">
    <property type="term" value="F:carboxylic ester hydrolase activity"/>
    <property type="evidence" value="ECO:0007669"/>
    <property type="project" value="TreeGrafter"/>
</dbReference>
<dbReference type="InterPro" id="IPR003140">
    <property type="entry name" value="PLipase/COase/thioEstase"/>
</dbReference>
<feature type="signal peptide" evidence="4">
    <location>
        <begin position="1"/>
        <end position="16"/>
    </location>
</feature>
<accession>A0A9P0H6K6</accession>
<dbReference type="GO" id="GO:0008474">
    <property type="term" value="F:palmitoyl-(protein) hydrolase activity"/>
    <property type="evidence" value="ECO:0007669"/>
    <property type="project" value="UniProtKB-EC"/>
</dbReference>
<dbReference type="Gene3D" id="3.40.50.1820">
    <property type="entry name" value="alpha/beta hydrolase"/>
    <property type="match status" value="1"/>
</dbReference>
<protein>
    <recommendedName>
        <fullName evidence="2">palmitoyl-protein hydrolase</fullName>
        <ecNumber evidence="2">3.1.2.22</ecNumber>
    </recommendedName>
</protein>
<evidence type="ECO:0000256" key="3">
    <source>
        <dbReference type="ARBA" id="ARBA00022801"/>
    </source>
</evidence>
<dbReference type="PANTHER" id="PTHR10655">
    <property type="entry name" value="LYSOPHOSPHOLIPASE-RELATED"/>
    <property type="match status" value="1"/>
</dbReference>
<evidence type="ECO:0000313" key="6">
    <source>
        <dbReference type="EMBL" id="CAH1396359.1"/>
    </source>
</evidence>
<feature type="domain" description="Phospholipase/carboxylesterase/thioesterase" evidence="5">
    <location>
        <begin position="23"/>
        <end position="246"/>
    </location>
</feature>
<dbReference type="EMBL" id="OV725079">
    <property type="protein sequence ID" value="CAH1396359.1"/>
    <property type="molecule type" value="Genomic_DNA"/>
</dbReference>
<keyword evidence="3" id="KW-0378">Hydrolase</keyword>
<evidence type="ECO:0000256" key="1">
    <source>
        <dbReference type="ARBA" id="ARBA00006499"/>
    </source>
</evidence>
<dbReference type="PANTHER" id="PTHR10655:SF17">
    <property type="entry name" value="LYSOPHOSPHOLIPASE-LIKE PROTEIN 1"/>
    <property type="match status" value="1"/>
</dbReference>
<sequence length="249" mass="27737">MFVALCLISCTLSIYCCQPYQEITDIIESDQPPQSAVIFLHGTGESGRLMRETVESHIGSLAQYPSIRFIFPTAKAVQFHPFPWNGQITTSWIAANKAAIDCEVNYEVLDSSAGMIEKWIQDQVQSGIPQERICVVGYSNGGIMSLIYGYEYAKKLGCVGAIAGFLPRKTYLSLNVSSGENQIKRELSPLYLTGAEYDFIVAPSWVKETAEFYKSMGVQVVYNHQPTKSHFINTEALDGLFKFIVQTIT</sequence>
<dbReference type="Pfam" id="PF02230">
    <property type="entry name" value="Abhydrolase_2"/>
    <property type="match status" value="1"/>
</dbReference>
<evidence type="ECO:0000313" key="7">
    <source>
        <dbReference type="Proteomes" id="UP001152798"/>
    </source>
</evidence>
<dbReference type="InterPro" id="IPR050565">
    <property type="entry name" value="LYPA1-2/EST-like"/>
</dbReference>
<evidence type="ECO:0000256" key="2">
    <source>
        <dbReference type="ARBA" id="ARBA00012423"/>
    </source>
</evidence>
<proteinExistence type="inferred from homology"/>
<evidence type="ECO:0000256" key="4">
    <source>
        <dbReference type="SAM" id="SignalP"/>
    </source>
</evidence>
<dbReference type="GO" id="GO:0005737">
    <property type="term" value="C:cytoplasm"/>
    <property type="evidence" value="ECO:0007669"/>
    <property type="project" value="TreeGrafter"/>
</dbReference>